<feature type="chain" id="PRO_5012927128" evidence="7">
    <location>
        <begin position="24"/>
        <end position="504"/>
    </location>
</feature>
<proteinExistence type="predicted"/>
<evidence type="ECO:0000313" key="9">
    <source>
        <dbReference type="Proteomes" id="UP000183832"/>
    </source>
</evidence>
<evidence type="ECO:0000256" key="3">
    <source>
        <dbReference type="ARBA" id="ARBA00022723"/>
    </source>
</evidence>
<gene>
    <name evidence="8" type="ORF">CLUMA_CG004776</name>
</gene>
<dbReference type="Pfam" id="PF04587">
    <property type="entry name" value="ADP_PFK_GK"/>
    <property type="match status" value="1"/>
</dbReference>
<evidence type="ECO:0000256" key="1">
    <source>
        <dbReference type="ARBA" id="ARBA00022490"/>
    </source>
</evidence>
<evidence type="ECO:0000256" key="5">
    <source>
        <dbReference type="ARBA" id="ARBA00022842"/>
    </source>
</evidence>
<dbReference type="Proteomes" id="UP000183832">
    <property type="component" value="Unassembled WGS sequence"/>
</dbReference>
<dbReference type="GO" id="GO:0005783">
    <property type="term" value="C:endoplasmic reticulum"/>
    <property type="evidence" value="ECO:0007669"/>
    <property type="project" value="TreeGrafter"/>
</dbReference>
<dbReference type="STRING" id="568069.A0A1J1HSN9"/>
<reference evidence="8 9" key="1">
    <citation type="submission" date="2015-04" db="EMBL/GenBank/DDBJ databases">
        <authorList>
            <person name="Syromyatnikov M.Y."/>
            <person name="Popov V.N."/>
        </authorList>
    </citation>
    <scope>NUCLEOTIDE SEQUENCE [LARGE SCALE GENOMIC DNA]</scope>
</reference>
<sequence length="504" mass="57212">MGTFFKYFAIASFVALFSIIFQAYHESGSLQNITFQLQALVQLESNHNIISKDDKPRVVVAYGSCSDLTVRAVDVLNYTGNLKDFQVRDESDDEIHTFEDFMRSFMYYFSKGAAAERYTPNKELFRNIVAIAKKHSSHRWDLGGNAPVMGKRFHLEGAQVLIASTMSVKQRTHLDKGIDVVDFIPSEDFVDDIHLIFEYKTGDKFGDHLAPRANRYIIHNDENNPMITSLELLNVNKYNPKLFVVSGLQMLDNFPFKSPSVRKERLQGVKKQMTESHPDTLIHFEMASFVEIELMTDLLENVIPYADSLGMNEQEVDNLMHVLETGKISLSADSNPRVATTLDQMRKVFKILNRSYYEHRKNDVKLRMISRIHIHTLAFQLMMNVKASNWKNIKNAAAKSSLTAHRHVCQTSYVNPENTILVLDDSFATSAETPAQNTDKDMRPKRIEIKLGDPVPCWNETISVDEIHSVDVEICLSPVLVCREARKTVGAGDNISAAGLILQI</sequence>
<accession>A0A1J1HSN9</accession>
<keyword evidence="2" id="KW-0808">Transferase</keyword>
<dbReference type="EMBL" id="CVRI01000020">
    <property type="protein sequence ID" value="CRK91088.1"/>
    <property type="molecule type" value="Genomic_DNA"/>
</dbReference>
<dbReference type="InterPro" id="IPR029056">
    <property type="entry name" value="Ribokinase-like"/>
</dbReference>
<name>A0A1J1HSN9_9DIPT</name>
<organism evidence="8 9">
    <name type="scientific">Clunio marinus</name>
    <dbReference type="NCBI Taxonomy" id="568069"/>
    <lineage>
        <taxon>Eukaryota</taxon>
        <taxon>Metazoa</taxon>
        <taxon>Ecdysozoa</taxon>
        <taxon>Arthropoda</taxon>
        <taxon>Hexapoda</taxon>
        <taxon>Insecta</taxon>
        <taxon>Pterygota</taxon>
        <taxon>Neoptera</taxon>
        <taxon>Endopterygota</taxon>
        <taxon>Diptera</taxon>
        <taxon>Nematocera</taxon>
        <taxon>Chironomoidea</taxon>
        <taxon>Chironomidae</taxon>
        <taxon>Clunio</taxon>
    </lineage>
</organism>
<keyword evidence="1" id="KW-0963">Cytoplasm</keyword>
<dbReference type="PANTHER" id="PTHR21208:SF1">
    <property type="entry name" value="ADP-DEPENDENT GLUCOKINASE"/>
    <property type="match status" value="1"/>
</dbReference>
<evidence type="ECO:0000256" key="6">
    <source>
        <dbReference type="ARBA" id="ARBA00023152"/>
    </source>
</evidence>
<dbReference type="PANTHER" id="PTHR21208">
    <property type="entry name" value="ADP-DEPENDENT GLUCOKINASE"/>
    <property type="match status" value="1"/>
</dbReference>
<dbReference type="Gene3D" id="3.40.1190.20">
    <property type="match status" value="1"/>
</dbReference>
<keyword evidence="6" id="KW-0324">Glycolysis</keyword>
<evidence type="ECO:0000256" key="7">
    <source>
        <dbReference type="SAM" id="SignalP"/>
    </source>
</evidence>
<keyword evidence="5" id="KW-0460">Magnesium</keyword>
<dbReference type="SUPFAM" id="SSF53613">
    <property type="entry name" value="Ribokinase-like"/>
    <property type="match status" value="1"/>
</dbReference>
<dbReference type="GO" id="GO:0043843">
    <property type="term" value="F:ADP-specific glucokinase activity"/>
    <property type="evidence" value="ECO:0007669"/>
    <property type="project" value="TreeGrafter"/>
</dbReference>
<keyword evidence="7" id="KW-0732">Signal</keyword>
<evidence type="ECO:0000256" key="4">
    <source>
        <dbReference type="ARBA" id="ARBA00022777"/>
    </source>
</evidence>
<keyword evidence="9" id="KW-1185">Reference proteome</keyword>
<protein>
    <submittedName>
        <fullName evidence="8">CLUMA_CG004776, isoform A</fullName>
    </submittedName>
</protein>
<keyword evidence="4" id="KW-0418">Kinase</keyword>
<dbReference type="AlphaFoldDB" id="A0A1J1HSN9"/>
<evidence type="ECO:0000256" key="2">
    <source>
        <dbReference type="ARBA" id="ARBA00022679"/>
    </source>
</evidence>
<evidence type="ECO:0000313" key="8">
    <source>
        <dbReference type="EMBL" id="CRK91088.1"/>
    </source>
</evidence>
<dbReference type="InterPro" id="IPR007666">
    <property type="entry name" value="ADP_PFK/GK"/>
</dbReference>
<dbReference type="GO" id="GO:0006006">
    <property type="term" value="P:glucose metabolic process"/>
    <property type="evidence" value="ECO:0007669"/>
    <property type="project" value="TreeGrafter"/>
</dbReference>
<dbReference type="GO" id="GO:0006096">
    <property type="term" value="P:glycolytic process"/>
    <property type="evidence" value="ECO:0007669"/>
    <property type="project" value="UniProtKB-KW"/>
</dbReference>
<dbReference type="OrthoDB" id="5847021at2759"/>
<feature type="signal peptide" evidence="7">
    <location>
        <begin position="1"/>
        <end position="23"/>
    </location>
</feature>
<dbReference type="PROSITE" id="PS51255">
    <property type="entry name" value="ADPK"/>
    <property type="match status" value="1"/>
</dbReference>
<keyword evidence="3" id="KW-0479">Metal-binding</keyword>
<dbReference type="GO" id="GO:0046872">
    <property type="term" value="F:metal ion binding"/>
    <property type="evidence" value="ECO:0007669"/>
    <property type="project" value="UniProtKB-KW"/>
</dbReference>